<comment type="similarity">
    <text evidence="1">Belongs to the transferase hexapeptide repeat family.</text>
</comment>
<dbReference type="Proteomes" id="UP000441358">
    <property type="component" value="Unassembled WGS sequence"/>
</dbReference>
<organism evidence="4 6">
    <name type="scientific">Parabacteroides distasonis</name>
    <dbReference type="NCBI Taxonomy" id="823"/>
    <lineage>
        <taxon>Bacteria</taxon>
        <taxon>Pseudomonadati</taxon>
        <taxon>Bacteroidota</taxon>
        <taxon>Bacteroidia</taxon>
        <taxon>Bacteroidales</taxon>
        <taxon>Tannerellaceae</taxon>
        <taxon>Parabacteroides</taxon>
    </lineage>
</organism>
<gene>
    <name evidence="3" type="ORF">ERS852380_01209</name>
    <name evidence="4" type="ORF">GKD66_16475</name>
</gene>
<dbReference type="Proteomes" id="UP000095455">
    <property type="component" value="Unassembled WGS sequence"/>
</dbReference>
<evidence type="ECO:0000313" key="6">
    <source>
        <dbReference type="Proteomes" id="UP000441358"/>
    </source>
</evidence>
<protein>
    <submittedName>
        <fullName evidence="4">Acyltransferase</fullName>
    </submittedName>
    <submittedName>
        <fullName evidence="3">Putative acyl transferase</fullName>
    </submittedName>
</protein>
<dbReference type="PANTHER" id="PTHR23416">
    <property type="entry name" value="SIALIC ACID SYNTHASE-RELATED"/>
    <property type="match status" value="1"/>
</dbReference>
<accession>A0A174ALT8</accession>
<proteinExistence type="inferred from homology"/>
<evidence type="ECO:0000256" key="1">
    <source>
        <dbReference type="ARBA" id="ARBA00007274"/>
    </source>
</evidence>
<comment type="caution">
    <text evidence="4">The sequence shown here is derived from an EMBL/GenBank/DDBJ whole genome shotgun (WGS) entry which is preliminary data.</text>
</comment>
<dbReference type="PANTHER" id="PTHR23416:SF23">
    <property type="entry name" value="ACETYLTRANSFERASE C18B11.09C-RELATED"/>
    <property type="match status" value="1"/>
</dbReference>
<evidence type="ECO:0000313" key="4">
    <source>
        <dbReference type="EMBL" id="MRZ51796.1"/>
    </source>
</evidence>
<dbReference type="Gene3D" id="2.160.10.10">
    <property type="entry name" value="Hexapeptide repeat proteins"/>
    <property type="match status" value="1"/>
</dbReference>
<reference evidence="3 5" key="1">
    <citation type="submission" date="2015-09" db="EMBL/GenBank/DDBJ databases">
        <authorList>
            <consortium name="Pathogen Informatics"/>
        </authorList>
    </citation>
    <scope>NUCLEOTIDE SEQUENCE [LARGE SCALE GENOMIC DNA]</scope>
    <source>
        <strain evidence="3 5">2789STDY5608822</strain>
    </source>
</reference>
<keyword evidence="4" id="KW-0012">Acyltransferase</keyword>
<dbReference type="SUPFAM" id="SSF51161">
    <property type="entry name" value="Trimeric LpxA-like enzymes"/>
    <property type="match status" value="1"/>
</dbReference>
<evidence type="ECO:0000313" key="5">
    <source>
        <dbReference type="Proteomes" id="UP000095455"/>
    </source>
</evidence>
<dbReference type="InterPro" id="IPR011004">
    <property type="entry name" value="Trimer_LpxA-like_sf"/>
</dbReference>
<dbReference type="AlphaFoldDB" id="A0A174ALT8"/>
<evidence type="ECO:0000256" key="2">
    <source>
        <dbReference type="ARBA" id="ARBA00022679"/>
    </source>
</evidence>
<dbReference type="GO" id="GO:0005829">
    <property type="term" value="C:cytosol"/>
    <property type="evidence" value="ECO:0007669"/>
    <property type="project" value="TreeGrafter"/>
</dbReference>
<reference evidence="4 6" key="2">
    <citation type="journal article" date="2019" name="Nat. Med.">
        <title>A library of human gut bacterial isolates paired with longitudinal multiomics data enables mechanistic microbiome research.</title>
        <authorList>
            <person name="Poyet M."/>
            <person name="Groussin M."/>
            <person name="Gibbons S.M."/>
            <person name="Avila-Pacheco J."/>
            <person name="Jiang X."/>
            <person name="Kearney S.M."/>
            <person name="Perrotta A.R."/>
            <person name="Berdy B."/>
            <person name="Zhao S."/>
            <person name="Lieberman T.D."/>
            <person name="Swanson P.K."/>
            <person name="Smith M."/>
            <person name="Roesemann S."/>
            <person name="Alexander J.E."/>
            <person name="Rich S.A."/>
            <person name="Livny J."/>
            <person name="Vlamakis H."/>
            <person name="Clish C."/>
            <person name="Bullock K."/>
            <person name="Deik A."/>
            <person name="Scott J."/>
            <person name="Pierce K.A."/>
            <person name="Xavier R.J."/>
            <person name="Alm E.J."/>
        </authorList>
    </citation>
    <scope>NUCLEOTIDE SEQUENCE [LARGE SCALE GENOMIC DNA]</scope>
    <source>
        <strain evidence="4 6">BIOML-A32</strain>
    </source>
</reference>
<name>A0A174ALT8_PARDI</name>
<dbReference type="InterPro" id="IPR051159">
    <property type="entry name" value="Hexapeptide_acetyltransf"/>
</dbReference>
<dbReference type="EMBL" id="WKMC01000014">
    <property type="protein sequence ID" value="MRZ51796.1"/>
    <property type="molecule type" value="Genomic_DNA"/>
</dbReference>
<dbReference type="GO" id="GO:0008374">
    <property type="term" value="F:O-acyltransferase activity"/>
    <property type="evidence" value="ECO:0007669"/>
    <property type="project" value="TreeGrafter"/>
</dbReference>
<dbReference type="EMBL" id="CYYK01000003">
    <property type="protein sequence ID" value="CUN88396.1"/>
    <property type="molecule type" value="Genomic_DNA"/>
</dbReference>
<sequence>MKELYNKKINERSIFKYFLGLLSRIRLYLKYGLIRMYARIRGAYIGRNSIITWKLACRANKNLVIGNDCIVESWNIDLRSKVEICDNVIINRDVVIIRVSHYIDNDKSFTTRFYPDLKIEMYCWLCTGCIILPSVNTIAEGSVVGAYSVLTKSTIPMGVYAGNPAILKRLHNTNFEDLVVSSLMGGDLFYYVKAKNLN</sequence>
<keyword evidence="2 4" id="KW-0808">Transferase</keyword>
<evidence type="ECO:0000313" key="3">
    <source>
        <dbReference type="EMBL" id="CUN88396.1"/>
    </source>
</evidence>